<dbReference type="Proteomes" id="UP000318331">
    <property type="component" value="Unassembled WGS sequence"/>
</dbReference>
<proteinExistence type="predicted"/>
<dbReference type="InterPro" id="IPR007848">
    <property type="entry name" value="Small_mtfrase_dom"/>
</dbReference>
<evidence type="ECO:0000313" key="5">
    <source>
        <dbReference type="Proteomes" id="UP000318331"/>
    </source>
</evidence>
<dbReference type="InterPro" id="IPR029063">
    <property type="entry name" value="SAM-dependent_MTases_sf"/>
</dbReference>
<evidence type="ECO:0000256" key="2">
    <source>
        <dbReference type="ARBA" id="ARBA00022679"/>
    </source>
</evidence>
<gene>
    <name evidence="4" type="ORF">FB466_1392</name>
</gene>
<feature type="domain" description="Methyltransferase small" evidence="3">
    <location>
        <begin position="31"/>
        <end position="180"/>
    </location>
</feature>
<dbReference type="CDD" id="cd02440">
    <property type="entry name" value="AdoMet_MTases"/>
    <property type="match status" value="1"/>
</dbReference>
<keyword evidence="5" id="KW-1185">Reference proteome</keyword>
<evidence type="ECO:0000313" key="4">
    <source>
        <dbReference type="EMBL" id="TQM63138.1"/>
    </source>
</evidence>
<dbReference type="RefSeq" id="WP_141917877.1">
    <property type="nucleotide sequence ID" value="NZ_BAAAYS010000021.1"/>
</dbReference>
<dbReference type="AlphaFoldDB" id="A0A543HXQ3"/>
<protein>
    <submittedName>
        <fullName evidence="4">16S rRNA m(2)G 1207 methyltransferase</fullName>
    </submittedName>
</protein>
<dbReference type="OrthoDB" id="9764961at2"/>
<dbReference type="InterPro" id="IPR046977">
    <property type="entry name" value="RsmC/RlmG"/>
</dbReference>
<name>A0A543HXQ3_9MICO</name>
<dbReference type="SUPFAM" id="SSF53335">
    <property type="entry name" value="S-adenosyl-L-methionine-dependent methyltransferases"/>
    <property type="match status" value="1"/>
</dbReference>
<dbReference type="Pfam" id="PF05175">
    <property type="entry name" value="MTS"/>
    <property type="match status" value="1"/>
</dbReference>
<comment type="caution">
    <text evidence="4">The sequence shown here is derived from an EMBL/GenBank/DDBJ whole genome shotgun (WGS) entry which is preliminary data.</text>
</comment>
<dbReference type="GO" id="GO:0008757">
    <property type="term" value="F:S-adenosylmethionine-dependent methyltransferase activity"/>
    <property type="evidence" value="ECO:0007669"/>
    <property type="project" value="InterPro"/>
</dbReference>
<accession>A0A543HXQ3</accession>
<organism evidence="4 5">
    <name type="scientific">Klugiella xanthotipulae</name>
    <dbReference type="NCBI Taxonomy" id="244735"/>
    <lineage>
        <taxon>Bacteria</taxon>
        <taxon>Bacillati</taxon>
        <taxon>Actinomycetota</taxon>
        <taxon>Actinomycetes</taxon>
        <taxon>Micrococcales</taxon>
        <taxon>Microbacteriaceae</taxon>
        <taxon>Klugiella</taxon>
    </lineage>
</organism>
<keyword evidence="2 4" id="KW-0808">Transferase</keyword>
<dbReference type="PANTHER" id="PTHR47816:SF4">
    <property type="entry name" value="RIBOSOMAL RNA SMALL SUBUNIT METHYLTRANSFERASE C"/>
    <property type="match status" value="1"/>
</dbReference>
<keyword evidence="1 4" id="KW-0489">Methyltransferase</keyword>
<reference evidence="4 5" key="1">
    <citation type="submission" date="2019-06" db="EMBL/GenBank/DDBJ databases">
        <title>Sequencing the genomes of 1000 actinobacteria strains.</title>
        <authorList>
            <person name="Klenk H.-P."/>
        </authorList>
    </citation>
    <scope>NUCLEOTIDE SEQUENCE [LARGE SCALE GENOMIC DNA]</scope>
    <source>
        <strain evidence="4 5">DSM 18031</strain>
    </source>
</reference>
<evidence type="ECO:0000256" key="1">
    <source>
        <dbReference type="ARBA" id="ARBA00022603"/>
    </source>
</evidence>
<dbReference type="EMBL" id="VFPN01000002">
    <property type="protein sequence ID" value="TQM63138.1"/>
    <property type="molecule type" value="Genomic_DNA"/>
</dbReference>
<dbReference type="PANTHER" id="PTHR47816">
    <property type="entry name" value="RIBOSOMAL RNA SMALL SUBUNIT METHYLTRANSFERASE C"/>
    <property type="match status" value="1"/>
</dbReference>
<sequence length="215" mass="23427">MGGDHYFTSTPESSFRPKSISVMLAGATRNLTTAGGVFSPDRLDQGTQVLLDYVPEPPATGNILDLGCGWGPIGLTAALESPESTVWAVDVNDRARELVRLNADAVGVTNIRTARPEDVPDDIRFSAIWSNPPIRVGKKVLHDMLLSWLPRLEQGSDAYLVVQRNLGSDSLHRWLEDELPANFCVSRTATSKGYRLLRVRSGSAQNSVVSHSVTE</sequence>
<dbReference type="GO" id="GO:0032259">
    <property type="term" value="P:methylation"/>
    <property type="evidence" value="ECO:0007669"/>
    <property type="project" value="UniProtKB-KW"/>
</dbReference>
<dbReference type="Gene3D" id="3.40.50.150">
    <property type="entry name" value="Vaccinia Virus protein VP39"/>
    <property type="match status" value="1"/>
</dbReference>
<evidence type="ECO:0000259" key="3">
    <source>
        <dbReference type="Pfam" id="PF05175"/>
    </source>
</evidence>